<keyword evidence="2" id="KW-1185">Reference proteome</keyword>
<protein>
    <submittedName>
        <fullName evidence="1">Class I SAM-dependent methyltransferase</fullName>
    </submittedName>
</protein>
<dbReference type="Gene3D" id="3.40.50.150">
    <property type="entry name" value="Vaccinia Virus protein VP39"/>
    <property type="match status" value="1"/>
</dbReference>
<organism evidence="1 2">
    <name type="scientific">Nonomuraea marmarensis</name>
    <dbReference type="NCBI Taxonomy" id="3351344"/>
    <lineage>
        <taxon>Bacteria</taxon>
        <taxon>Bacillati</taxon>
        <taxon>Actinomycetota</taxon>
        <taxon>Actinomycetes</taxon>
        <taxon>Streptosporangiales</taxon>
        <taxon>Streptosporangiaceae</taxon>
        <taxon>Nonomuraea</taxon>
    </lineage>
</organism>
<gene>
    <name evidence="1" type="ORF">ACFLIM_29270</name>
</gene>
<dbReference type="RefSeq" id="WP_393170878.1">
    <property type="nucleotide sequence ID" value="NZ_JBICRM010000020.1"/>
</dbReference>
<evidence type="ECO:0000313" key="1">
    <source>
        <dbReference type="EMBL" id="MFG1707296.1"/>
    </source>
</evidence>
<sequence length="205" mass="22270">MPNDTTLLLSQFLRAPTVIGAVAPSSRRLAAAVCAPIPERGEPTVVELGPGTGAFTAEIQQRLDGRGHHLAVEVNEPMARLLAERFPAVDVANADAALLSELLGARGLRQADVVVSGLPWAAFPHELQCDLLRAVTTAMSQGAAFTTFSYIHAVPLSSARRFRTLLAERFEEVVQGRTVWRNAPPAFVFHARRPRPWAERDSTMV</sequence>
<dbReference type="GO" id="GO:0032259">
    <property type="term" value="P:methylation"/>
    <property type="evidence" value="ECO:0007669"/>
    <property type="project" value="UniProtKB-KW"/>
</dbReference>
<accession>A0ABW7AIV4</accession>
<dbReference type="InterPro" id="IPR029063">
    <property type="entry name" value="SAM-dependent_MTases_sf"/>
</dbReference>
<dbReference type="CDD" id="cd02440">
    <property type="entry name" value="AdoMet_MTases"/>
    <property type="match status" value="1"/>
</dbReference>
<dbReference type="SUPFAM" id="SSF53335">
    <property type="entry name" value="S-adenosyl-L-methionine-dependent methyltransferases"/>
    <property type="match status" value="1"/>
</dbReference>
<name>A0ABW7AIV4_9ACTN</name>
<evidence type="ECO:0000313" key="2">
    <source>
        <dbReference type="Proteomes" id="UP001603978"/>
    </source>
</evidence>
<dbReference type="Proteomes" id="UP001603978">
    <property type="component" value="Unassembled WGS sequence"/>
</dbReference>
<dbReference type="GO" id="GO:0008168">
    <property type="term" value="F:methyltransferase activity"/>
    <property type="evidence" value="ECO:0007669"/>
    <property type="project" value="UniProtKB-KW"/>
</dbReference>
<reference evidence="1 2" key="1">
    <citation type="submission" date="2024-10" db="EMBL/GenBank/DDBJ databases">
        <authorList>
            <person name="Topkara A.R."/>
            <person name="Saygin H."/>
        </authorList>
    </citation>
    <scope>NUCLEOTIDE SEQUENCE [LARGE SCALE GENOMIC DNA]</scope>
    <source>
        <strain evidence="1 2">M3C6</strain>
    </source>
</reference>
<dbReference type="EMBL" id="JBICRM010000020">
    <property type="protein sequence ID" value="MFG1707296.1"/>
    <property type="molecule type" value="Genomic_DNA"/>
</dbReference>
<keyword evidence="1" id="KW-0489">Methyltransferase</keyword>
<keyword evidence="1" id="KW-0808">Transferase</keyword>
<proteinExistence type="predicted"/>
<comment type="caution">
    <text evidence="1">The sequence shown here is derived from an EMBL/GenBank/DDBJ whole genome shotgun (WGS) entry which is preliminary data.</text>
</comment>